<comment type="caution">
    <text evidence="7">The sequence shown here is derived from an EMBL/GenBank/DDBJ whole genome shotgun (WGS) entry which is preliminary data.</text>
</comment>
<sequence length="353" mass="38278">MIVPIIFLILCIVGSFFTGLPASFLVNEMIIRLARNLILVLSLIFPVITGLGLNFAITLGAMAGQIALIIITNFSIGGPGGFFLSLLISTPFAILFGFLVGKILNKAVGKEMITSMVLGFFANGIYQLVFLLFAGTIFPIRNDTLLLPSGIGIKNTVDLASIKYSLDHLIPFDKIKLPIFQKLAEYPIATFLLILLLFLLMGYLLKTKLGQDMRAVGQDPEVARISGINVEKTKIISVIISTVLAAWGQIVFLQNIGTMQTYGSHSQVGLFAVASLLVGGATVDKASWKEALIGTFLFHFLFVISPLAGQNLFGNAQIGEYFRVFVAYGVIGLALVLHAWEKDKAKITLSDID</sequence>
<dbReference type="EMBL" id="SMAE01000003">
    <property type="protein sequence ID" value="TCS90838.1"/>
    <property type="molecule type" value="Genomic_DNA"/>
</dbReference>
<keyword evidence="2" id="KW-1003">Cell membrane</keyword>
<accession>A0A4R3KYC7</accession>
<evidence type="ECO:0000256" key="1">
    <source>
        <dbReference type="ARBA" id="ARBA00004651"/>
    </source>
</evidence>
<reference evidence="7 8" key="1">
    <citation type="submission" date="2019-03" db="EMBL/GenBank/DDBJ databases">
        <title>Genomic Encyclopedia of Type Strains, Phase IV (KMG-IV): sequencing the most valuable type-strain genomes for metagenomic binning, comparative biology and taxonomic classification.</title>
        <authorList>
            <person name="Goeker M."/>
        </authorList>
    </citation>
    <scope>NUCLEOTIDE SEQUENCE [LARGE SCALE GENOMIC DNA]</scope>
    <source>
        <strain evidence="7 8">DSM 26752</strain>
    </source>
</reference>
<evidence type="ECO:0000256" key="6">
    <source>
        <dbReference type="SAM" id="Phobius"/>
    </source>
</evidence>
<proteinExistence type="predicted"/>
<evidence type="ECO:0000256" key="3">
    <source>
        <dbReference type="ARBA" id="ARBA00022692"/>
    </source>
</evidence>
<dbReference type="InterPro" id="IPR001851">
    <property type="entry name" value="ABC_transp_permease"/>
</dbReference>
<keyword evidence="7" id="KW-0762">Sugar transport</keyword>
<dbReference type="Pfam" id="PF02653">
    <property type="entry name" value="BPD_transp_2"/>
    <property type="match status" value="1"/>
</dbReference>
<evidence type="ECO:0000313" key="8">
    <source>
        <dbReference type="Proteomes" id="UP000294567"/>
    </source>
</evidence>
<dbReference type="GO" id="GO:0005886">
    <property type="term" value="C:plasma membrane"/>
    <property type="evidence" value="ECO:0007669"/>
    <property type="project" value="UniProtKB-SubCell"/>
</dbReference>
<keyword evidence="8" id="KW-1185">Reference proteome</keyword>
<dbReference type="PANTHER" id="PTHR32196">
    <property type="entry name" value="ABC TRANSPORTER PERMEASE PROTEIN YPHD-RELATED-RELATED"/>
    <property type="match status" value="1"/>
</dbReference>
<dbReference type="PANTHER" id="PTHR32196:SF15">
    <property type="entry name" value="SUGAR ABC TRANSPORTER PERMEASE PROTEIN"/>
    <property type="match status" value="1"/>
</dbReference>
<feature type="transmembrane region" description="Helical" evidence="6">
    <location>
        <begin position="321"/>
        <end position="340"/>
    </location>
</feature>
<feature type="transmembrane region" description="Helical" evidence="6">
    <location>
        <begin position="235"/>
        <end position="256"/>
    </location>
</feature>
<feature type="transmembrane region" description="Helical" evidence="6">
    <location>
        <begin position="83"/>
        <end position="104"/>
    </location>
</feature>
<feature type="transmembrane region" description="Helical" evidence="6">
    <location>
        <begin position="116"/>
        <end position="140"/>
    </location>
</feature>
<feature type="transmembrane region" description="Helical" evidence="6">
    <location>
        <begin position="38"/>
        <end position="71"/>
    </location>
</feature>
<protein>
    <submittedName>
        <fullName evidence="7">Simple sugar transport system permease protein</fullName>
    </submittedName>
</protein>
<dbReference type="Proteomes" id="UP000294567">
    <property type="component" value="Unassembled WGS sequence"/>
</dbReference>
<dbReference type="OrthoDB" id="5503441at2"/>
<keyword evidence="7" id="KW-0813">Transport</keyword>
<evidence type="ECO:0000256" key="4">
    <source>
        <dbReference type="ARBA" id="ARBA00022989"/>
    </source>
</evidence>
<dbReference type="GO" id="GO:0022857">
    <property type="term" value="F:transmembrane transporter activity"/>
    <property type="evidence" value="ECO:0007669"/>
    <property type="project" value="InterPro"/>
</dbReference>
<feature type="transmembrane region" description="Helical" evidence="6">
    <location>
        <begin position="291"/>
        <end position="309"/>
    </location>
</feature>
<keyword evidence="4 6" id="KW-1133">Transmembrane helix</keyword>
<evidence type="ECO:0000256" key="2">
    <source>
        <dbReference type="ARBA" id="ARBA00022475"/>
    </source>
</evidence>
<evidence type="ECO:0000256" key="5">
    <source>
        <dbReference type="ARBA" id="ARBA00023136"/>
    </source>
</evidence>
<keyword evidence="3 6" id="KW-0812">Transmembrane</keyword>
<name>A0A4R3KYC7_9FIRM</name>
<dbReference type="RefSeq" id="WP_132026534.1">
    <property type="nucleotide sequence ID" value="NZ_CP068564.1"/>
</dbReference>
<gene>
    <name evidence="7" type="ORF">EDD65_103149</name>
</gene>
<dbReference type="AlphaFoldDB" id="A0A4R3KYC7"/>
<comment type="subcellular location">
    <subcellularLocation>
        <location evidence="1">Cell membrane</location>
        <topology evidence="1">Multi-pass membrane protein</topology>
    </subcellularLocation>
</comment>
<organism evidence="7 8">
    <name type="scientific">Keratinibaculum paraultunense</name>
    <dbReference type="NCBI Taxonomy" id="1278232"/>
    <lineage>
        <taxon>Bacteria</taxon>
        <taxon>Bacillati</taxon>
        <taxon>Bacillota</taxon>
        <taxon>Tissierellia</taxon>
        <taxon>Tissierellales</taxon>
        <taxon>Tepidimicrobiaceae</taxon>
        <taxon>Keratinibaculum</taxon>
    </lineage>
</organism>
<evidence type="ECO:0000313" key="7">
    <source>
        <dbReference type="EMBL" id="TCS90838.1"/>
    </source>
</evidence>
<feature type="transmembrane region" description="Helical" evidence="6">
    <location>
        <begin position="6"/>
        <end position="26"/>
    </location>
</feature>
<feature type="transmembrane region" description="Helical" evidence="6">
    <location>
        <begin position="186"/>
        <end position="205"/>
    </location>
</feature>
<keyword evidence="5 6" id="KW-0472">Membrane</keyword>